<evidence type="ECO:0000313" key="1">
    <source>
        <dbReference type="EMBL" id="NYT28594.1"/>
    </source>
</evidence>
<evidence type="ECO:0000313" key="2">
    <source>
        <dbReference type="Proteomes" id="UP000568751"/>
    </source>
</evidence>
<protein>
    <submittedName>
        <fullName evidence="1">Uncharacterized protein</fullName>
    </submittedName>
</protein>
<dbReference type="EMBL" id="JACCHT010000005">
    <property type="protein sequence ID" value="NYT28594.1"/>
    <property type="molecule type" value="Genomic_DNA"/>
</dbReference>
<dbReference type="AlphaFoldDB" id="A0A853F3M5"/>
<comment type="caution">
    <text evidence="1">The sequence shown here is derived from an EMBL/GenBank/DDBJ whole genome shotgun (WGS) entry which is preliminary data.</text>
</comment>
<sequence length="290" mass="33379">MQRSHSNDKAKGHIFMHKIKQFIWALILAGLFSTTNALPVGLNTGSFSINSSVASLMDWYAQLLSKDSQSKFLDYYPKEIQQIKIIKIKLIDSKQENRHKFNVELLLTYKNANKLISKTVSEVLVFLLSPLGKPELNKIIKDKGEFATAASGKNFNQLYYQKRQFVYAWLAWLDGDKYRLPTIENKATYVVNIAGKQIQGSVFSSLKKRSQYLYKGKNLLHSMDVKALKNNKFIFNLVIQYKGVNAKNQKVIAKIKQTIHVKLKNNIWQIIRIQEKHLLPDIAPWIGFVC</sequence>
<organism evidence="1 2">
    <name type="scientific">Candidatus Thiodubiliella endoseptemdiera</name>
    <dbReference type="NCBI Taxonomy" id="2738886"/>
    <lineage>
        <taxon>Bacteria</taxon>
        <taxon>Pseudomonadati</taxon>
        <taxon>Pseudomonadota</taxon>
        <taxon>Gammaproteobacteria</taxon>
        <taxon>Candidatus Pseudothioglobaceae</taxon>
        <taxon>Candidatus Thiodubiliella</taxon>
    </lineage>
</organism>
<proteinExistence type="predicted"/>
<dbReference type="Proteomes" id="UP000568751">
    <property type="component" value="Unassembled WGS sequence"/>
</dbReference>
<accession>A0A853F3M5</accession>
<reference evidence="1 2" key="1">
    <citation type="submission" date="2020-05" db="EMBL/GenBank/DDBJ databases">
        <title>Horizontal transmission and recombination maintain forever young bacterial symbiont genomes.</title>
        <authorList>
            <person name="Russell S.L."/>
            <person name="Pepper-Tunick E."/>
            <person name="Svedberg J."/>
            <person name="Byrne A."/>
            <person name="Ruelas Castillo J."/>
            <person name="Vollmers C."/>
            <person name="Beinart R.A."/>
            <person name="Corbett-Detig R."/>
        </authorList>
    </citation>
    <scope>NUCLEOTIDE SEQUENCE [LARGE SCALE GENOMIC DNA]</scope>
    <source>
        <strain evidence="1">455</strain>
    </source>
</reference>
<gene>
    <name evidence="1" type="ORF">H0A76_12480</name>
</gene>
<name>A0A853F3M5_9GAMM</name>